<dbReference type="NCBIfam" id="TIGR01730">
    <property type="entry name" value="RND_mfp"/>
    <property type="match status" value="1"/>
</dbReference>
<evidence type="ECO:0000259" key="3">
    <source>
        <dbReference type="Pfam" id="PF25954"/>
    </source>
</evidence>
<dbReference type="InterPro" id="IPR058792">
    <property type="entry name" value="Beta-barrel_RND_2"/>
</dbReference>
<dbReference type="PANTHER" id="PTHR30469">
    <property type="entry name" value="MULTIDRUG RESISTANCE PROTEIN MDTA"/>
    <property type="match status" value="1"/>
</dbReference>
<protein>
    <submittedName>
        <fullName evidence="5">Efflux RND transporter periplasmic adaptor subunit</fullName>
    </submittedName>
</protein>
<dbReference type="Pfam" id="PF25954">
    <property type="entry name" value="Beta-barrel_RND_2"/>
    <property type="match status" value="1"/>
</dbReference>
<dbReference type="Gene3D" id="2.40.30.170">
    <property type="match status" value="1"/>
</dbReference>
<comment type="similarity">
    <text evidence="1">Belongs to the membrane fusion protein (MFP) (TC 8.A.1) family.</text>
</comment>
<dbReference type="PANTHER" id="PTHR30469:SF18">
    <property type="entry name" value="RESISTANCE-NODULATION-CELL DIVISION (RND) EFFLUX MEMBRANE FUSION PROTEIN-RELATED"/>
    <property type="match status" value="1"/>
</dbReference>
<reference evidence="5 6" key="1">
    <citation type="submission" date="2023-04" db="EMBL/GenBank/DDBJ databases">
        <title>Luteimonas sp. M1R5S18.</title>
        <authorList>
            <person name="Sun J.-Q."/>
        </authorList>
    </citation>
    <scope>NUCLEOTIDE SEQUENCE [LARGE SCALE GENOMIC DNA]</scope>
    <source>
        <strain evidence="5 6">M1R5S18</strain>
    </source>
</reference>
<comment type="caution">
    <text evidence="5">The sequence shown here is derived from an EMBL/GenBank/DDBJ whole genome shotgun (WGS) entry which is preliminary data.</text>
</comment>
<dbReference type="InterPro" id="IPR058649">
    <property type="entry name" value="CzcB_C"/>
</dbReference>
<evidence type="ECO:0000256" key="1">
    <source>
        <dbReference type="ARBA" id="ARBA00009477"/>
    </source>
</evidence>
<dbReference type="Gene3D" id="1.10.287.470">
    <property type="entry name" value="Helix hairpin bin"/>
    <property type="match status" value="1"/>
</dbReference>
<organism evidence="5 6">
    <name type="scientific">Luteimonas rhizosphaericola</name>
    <dbReference type="NCBI Taxonomy" id="3042024"/>
    <lineage>
        <taxon>Bacteria</taxon>
        <taxon>Pseudomonadati</taxon>
        <taxon>Pseudomonadota</taxon>
        <taxon>Gammaproteobacteria</taxon>
        <taxon>Lysobacterales</taxon>
        <taxon>Lysobacteraceae</taxon>
        <taxon>Luteimonas</taxon>
    </lineage>
</organism>
<sequence length="357" mass="36877">MPLSAARRTGPLLLAAALAGCGTREPAQPPPTAAIDGLRTVTVAAGAPADGRAWDGVVEAVRQATLTAQTSGRVTDVLRDVNDRVAAGEVLVRLSAVEQQSGVDAARAQLRASEAAAAEAEGNYRRYLELSQARYVSASQLDQTRAMRDSAVAARDAARARVADAGQQAAYTTVRAPYAGIVGARAVEPGESVGLGQPLVSVFAPGDLRIDVRVPQSEAEALRADPRAVVTFDDGRRIEIGEVTVFPAADAATHAVRVRVVLPPLEAPPQPGTTARVAFPAVRGAALPRVPATALVQRGEVSAVYVLAEGRLSLRQVRPGAREADAVEVIAGLRAGETVAIDPVAALQALVAARGTD</sequence>
<feature type="domain" description="CzcB-like C-terminal circularly permuted SH3-like" evidence="4">
    <location>
        <begin position="290"/>
        <end position="341"/>
    </location>
</feature>
<dbReference type="InterPro" id="IPR006143">
    <property type="entry name" value="RND_pump_MFP"/>
</dbReference>
<dbReference type="Gene3D" id="2.40.50.100">
    <property type="match status" value="1"/>
</dbReference>
<dbReference type="SUPFAM" id="SSF111369">
    <property type="entry name" value="HlyD-like secretion proteins"/>
    <property type="match status" value="1"/>
</dbReference>
<dbReference type="PROSITE" id="PS51257">
    <property type="entry name" value="PROKAR_LIPOPROTEIN"/>
    <property type="match status" value="1"/>
</dbReference>
<dbReference type="RefSeq" id="WP_280598924.1">
    <property type="nucleotide sequence ID" value="NZ_JARXRN010000006.1"/>
</dbReference>
<feature type="domain" description="CusB-like beta-barrel" evidence="3">
    <location>
        <begin position="210"/>
        <end position="279"/>
    </location>
</feature>
<accession>A0ABT6JEE5</accession>
<dbReference type="EMBL" id="JARXRN010000006">
    <property type="protein sequence ID" value="MDH5829004.1"/>
    <property type="molecule type" value="Genomic_DNA"/>
</dbReference>
<dbReference type="Gene3D" id="2.40.420.20">
    <property type="match status" value="1"/>
</dbReference>
<keyword evidence="6" id="KW-1185">Reference proteome</keyword>
<evidence type="ECO:0000313" key="6">
    <source>
        <dbReference type="Proteomes" id="UP001156831"/>
    </source>
</evidence>
<evidence type="ECO:0000259" key="2">
    <source>
        <dbReference type="Pfam" id="PF25876"/>
    </source>
</evidence>
<gene>
    <name evidence="5" type="ORF">QFW80_00495</name>
</gene>
<dbReference type="Proteomes" id="UP001156831">
    <property type="component" value="Unassembled WGS sequence"/>
</dbReference>
<evidence type="ECO:0000259" key="4">
    <source>
        <dbReference type="Pfam" id="PF25975"/>
    </source>
</evidence>
<evidence type="ECO:0000313" key="5">
    <source>
        <dbReference type="EMBL" id="MDH5829004.1"/>
    </source>
</evidence>
<feature type="domain" description="Multidrug resistance protein MdtA-like alpha-helical hairpin" evidence="2">
    <location>
        <begin position="104"/>
        <end position="172"/>
    </location>
</feature>
<name>A0ABT6JEE5_9GAMM</name>
<dbReference type="InterPro" id="IPR058624">
    <property type="entry name" value="MdtA-like_HH"/>
</dbReference>
<dbReference type="Pfam" id="PF25975">
    <property type="entry name" value="CzcB_C"/>
    <property type="match status" value="1"/>
</dbReference>
<dbReference type="Pfam" id="PF25876">
    <property type="entry name" value="HH_MFP_RND"/>
    <property type="match status" value="1"/>
</dbReference>
<proteinExistence type="inferred from homology"/>